<keyword evidence="3" id="KW-0813">Transport</keyword>
<keyword evidence="7" id="KW-0496">Mitochondrion</keyword>
<comment type="similarity">
    <text evidence="2">Belongs to the UQCRH/QCR6 family.</text>
</comment>
<dbReference type="InterPro" id="IPR036811">
    <property type="entry name" value="Ubol_cytC_Rdtase_hinge_dom_sf"/>
</dbReference>
<dbReference type="OrthoDB" id="405848at2759"/>
<evidence type="ECO:0000256" key="7">
    <source>
        <dbReference type="ARBA" id="ARBA00023128"/>
    </source>
</evidence>
<evidence type="ECO:0000259" key="12">
    <source>
        <dbReference type="Pfam" id="PF02320"/>
    </source>
</evidence>
<dbReference type="Pfam" id="PF02320">
    <property type="entry name" value="UCR_hinge"/>
    <property type="match status" value="1"/>
</dbReference>
<dbReference type="InterPro" id="IPR057202">
    <property type="entry name" value="DUF7880"/>
</dbReference>
<organism evidence="14 15">
    <name type="scientific">Artemisia annua</name>
    <name type="common">Sweet wormwood</name>
    <dbReference type="NCBI Taxonomy" id="35608"/>
    <lineage>
        <taxon>Eukaryota</taxon>
        <taxon>Viridiplantae</taxon>
        <taxon>Streptophyta</taxon>
        <taxon>Embryophyta</taxon>
        <taxon>Tracheophyta</taxon>
        <taxon>Spermatophyta</taxon>
        <taxon>Magnoliopsida</taxon>
        <taxon>eudicotyledons</taxon>
        <taxon>Gunneridae</taxon>
        <taxon>Pentapetalae</taxon>
        <taxon>asterids</taxon>
        <taxon>campanulids</taxon>
        <taxon>Asterales</taxon>
        <taxon>Asteraceae</taxon>
        <taxon>Asteroideae</taxon>
        <taxon>Anthemideae</taxon>
        <taxon>Artemisiinae</taxon>
        <taxon>Artemisia</taxon>
    </lineage>
</organism>
<keyword evidence="6" id="KW-0249">Electron transport</keyword>
<keyword evidence="9" id="KW-1015">Disulfide bond</keyword>
<evidence type="ECO:0000256" key="4">
    <source>
        <dbReference type="ARBA" id="ARBA00022660"/>
    </source>
</evidence>
<keyword evidence="5" id="KW-0999">Mitochondrion inner membrane</keyword>
<feature type="domain" description="DUF7880" evidence="13">
    <location>
        <begin position="210"/>
        <end position="262"/>
    </location>
</feature>
<dbReference type="AlphaFoldDB" id="A0A2U1MI69"/>
<dbReference type="Pfam" id="PF25306">
    <property type="entry name" value="DUF7880"/>
    <property type="match status" value="1"/>
</dbReference>
<comment type="subcellular location">
    <subcellularLocation>
        <location evidence="1">Mitochondrion inner membrane</location>
        <topology evidence="1">Peripheral membrane protein</topology>
        <orientation evidence="1">Intermembrane side</orientation>
    </subcellularLocation>
</comment>
<dbReference type="PANTHER" id="PTHR15336:SF0">
    <property type="entry name" value="CYTOCHROME B-C1 COMPLEX SUBUNIT 6, MITOCHONDRIAL"/>
    <property type="match status" value="1"/>
</dbReference>
<dbReference type="FunFam" id="1.10.287.20:FF:000001">
    <property type="entry name" value="Cytochrome b-c1 complex subunit 6"/>
    <property type="match status" value="1"/>
</dbReference>
<keyword evidence="15" id="KW-1185">Reference proteome</keyword>
<evidence type="ECO:0000256" key="1">
    <source>
        <dbReference type="ARBA" id="ARBA00004137"/>
    </source>
</evidence>
<evidence type="ECO:0000313" key="14">
    <source>
        <dbReference type="EMBL" id="PWA60970.1"/>
    </source>
</evidence>
<dbReference type="EMBL" id="PKPP01005215">
    <property type="protein sequence ID" value="PWA60970.1"/>
    <property type="molecule type" value="Genomic_DNA"/>
</dbReference>
<accession>A0A2U1MI69</accession>
<sequence>MKILSFMLGGVVGAYIAQNYDLPDIKKKFNECHRRHVKGGYLQNQDIYPYRYHDHQTRHAVDKRIEDISDMSSNNNNNNMPETANDAQKYTHAHASNCLIYLLKKKNSFNGLKVYTSLELREKFIVEQTQGLLKHVNSLRISEIASNSQFLEDLEMMTFKPAEPKLLNFYDYDKKSFSWHVLSLSQPSLSGNMGESGSGKNVVSNKYGYNLEAEQPQYAACPRLLCAGPSASLSMGIRVVAKYADEVVNDKTASSDVDQCLRLGCVKRVQDDETGHKHCTGQYFDYWQCVDKCVTPRLFAKLK</sequence>
<gene>
    <name evidence="14" type="ORF">CTI12_AA378020</name>
</gene>
<evidence type="ECO:0000256" key="8">
    <source>
        <dbReference type="ARBA" id="ARBA00023136"/>
    </source>
</evidence>
<keyword evidence="4" id="KW-0679">Respiratory chain</keyword>
<dbReference type="STRING" id="35608.A0A2U1MI69"/>
<dbReference type="GO" id="GO:0006122">
    <property type="term" value="P:mitochondrial electron transport, ubiquinol to cytochrome c"/>
    <property type="evidence" value="ECO:0007669"/>
    <property type="project" value="InterPro"/>
</dbReference>
<dbReference type="InterPro" id="IPR027854">
    <property type="entry name" value="STMP1"/>
</dbReference>
<evidence type="ECO:0000259" key="13">
    <source>
        <dbReference type="Pfam" id="PF25306"/>
    </source>
</evidence>
<evidence type="ECO:0000256" key="6">
    <source>
        <dbReference type="ARBA" id="ARBA00022982"/>
    </source>
</evidence>
<evidence type="ECO:0000256" key="11">
    <source>
        <dbReference type="ARBA" id="ARBA00076110"/>
    </source>
</evidence>
<dbReference type="InterPro" id="IPR023184">
    <property type="entry name" value="Ubol_cytC_Rdtase_hinge_dom"/>
</dbReference>
<dbReference type="InterPro" id="IPR003422">
    <property type="entry name" value="Cyt_b-c1_6"/>
</dbReference>
<dbReference type="SUPFAM" id="SSF81531">
    <property type="entry name" value="Non-heme 11 kDa protein of cytochrome bc1 complex (Ubiquinol-cytochrome c reductase)"/>
    <property type="match status" value="1"/>
</dbReference>
<evidence type="ECO:0000256" key="3">
    <source>
        <dbReference type="ARBA" id="ARBA00022448"/>
    </source>
</evidence>
<protein>
    <recommendedName>
        <fullName evidence="11">Complex III subunit VI</fullName>
    </recommendedName>
    <alternativeName>
        <fullName evidence="10">Mitochondrial hinge protein</fullName>
    </alternativeName>
</protein>
<evidence type="ECO:0000313" key="15">
    <source>
        <dbReference type="Proteomes" id="UP000245207"/>
    </source>
</evidence>
<proteinExistence type="inferred from homology"/>
<dbReference type="PANTHER" id="PTHR15336">
    <property type="entry name" value="UBIQUINOL-CYTOCHROME C REDUCTASE COMPLEX 7.8 KDA PROTEIN"/>
    <property type="match status" value="1"/>
</dbReference>
<evidence type="ECO:0000256" key="2">
    <source>
        <dbReference type="ARBA" id="ARBA00006498"/>
    </source>
</evidence>
<dbReference type="Gene3D" id="1.10.287.20">
    <property type="entry name" value="Ubiquinol-cytochrome C reductase hinge domain"/>
    <property type="match status" value="1"/>
</dbReference>
<keyword evidence="8" id="KW-0472">Membrane</keyword>
<evidence type="ECO:0000256" key="10">
    <source>
        <dbReference type="ARBA" id="ARBA00044364"/>
    </source>
</evidence>
<dbReference type="Proteomes" id="UP000245207">
    <property type="component" value="Unassembled WGS sequence"/>
</dbReference>
<evidence type="ECO:0000256" key="5">
    <source>
        <dbReference type="ARBA" id="ARBA00022792"/>
    </source>
</evidence>
<evidence type="ECO:0000256" key="9">
    <source>
        <dbReference type="ARBA" id="ARBA00023157"/>
    </source>
</evidence>
<dbReference type="Pfam" id="PF15054">
    <property type="entry name" value="DUF4535"/>
    <property type="match status" value="1"/>
</dbReference>
<name>A0A2U1MI69_ARTAN</name>
<feature type="domain" description="Ubiquinol-cytochrome C reductase hinge" evidence="12">
    <location>
        <begin position="265"/>
        <end position="303"/>
    </location>
</feature>
<dbReference type="GO" id="GO:0005743">
    <property type="term" value="C:mitochondrial inner membrane"/>
    <property type="evidence" value="ECO:0007669"/>
    <property type="project" value="UniProtKB-SubCell"/>
</dbReference>
<comment type="caution">
    <text evidence="14">The sequence shown here is derived from an EMBL/GenBank/DDBJ whole genome shotgun (WGS) entry which is preliminary data.</text>
</comment>
<reference evidence="14 15" key="1">
    <citation type="journal article" date="2018" name="Mol. Plant">
        <title>The genome of Artemisia annua provides insight into the evolution of Asteraceae family and artemisinin biosynthesis.</title>
        <authorList>
            <person name="Shen Q."/>
            <person name="Zhang L."/>
            <person name="Liao Z."/>
            <person name="Wang S."/>
            <person name="Yan T."/>
            <person name="Shi P."/>
            <person name="Liu M."/>
            <person name="Fu X."/>
            <person name="Pan Q."/>
            <person name="Wang Y."/>
            <person name="Lv Z."/>
            <person name="Lu X."/>
            <person name="Zhang F."/>
            <person name="Jiang W."/>
            <person name="Ma Y."/>
            <person name="Chen M."/>
            <person name="Hao X."/>
            <person name="Li L."/>
            <person name="Tang Y."/>
            <person name="Lv G."/>
            <person name="Zhou Y."/>
            <person name="Sun X."/>
            <person name="Brodelius P.E."/>
            <person name="Rose J.K.C."/>
            <person name="Tang K."/>
        </authorList>
    </citation>
    <scope>NUCLEOTIDE SEQUENCE [LARGE SCALE GENOMIC DNA]</scope>
    <source>
        <strain evidence="15">cv. Huhao1</strain>
        <tissue evidence="14">Leaf</tissue>
    </source>
</reference>